<evidence type="ECO:0000256" key="1">
    <source>
        <dbReference type="ARBA" id="ARBA00022990"/>
    </source>
</evidence>
<feature type="non-terminal residue" evidence="4">
    <location>
        <position position="665"/>
    </location>
</feature>
<dbReference type="InterPro" id="IPR023214">
    <property type="entry name" value="HAD_sf"/>
</dbReference>
<keyword evidence="5" id="KW-1185">Reference proteome</keyword>
<dbReference type="SFLD" id="SFLDS00003">
    <property type="entry name" value="Haloacid_Dehalogenase"/>
    <property type="match status" value="1"/>
</dbReference>
<dbReference type="NCBIfam" id="TIGR01509">
    <property type="entry name" value="HAD-SF-IA-v3"/>
    <property type="match status" value="1"/>
</dbReference>
<evidence type="ECO:0000313" key="5">
    <source>
        <dbReference type="Proteomes" id="UP000678393"/>
    </source>
</evidence>
<accession>A0A8S3Z6K3</accession>
<dbReference type="InterPro" id="IPR052898">
    <property type="entry name" value="ACAD10-like"/>
</dbReference>
<dbReference type="InterPro" id="IPR006439">
    <property type="entry name" value="HAD-SF_hydro_IA"/>
</dbReference>
<dbReference type="InterPro" id="IPR011945">
    <property type="entry name" value="HAD-SF_ppase_IA/epoxid_hydro_N"/>
</dbReference>
<dbReference type="SUPFAM" id="SSF56112">
    <property type="entry name" value="Protein kinase-like (PK-like)"/>
    <property type="match status" value="1"/>
</dbReference>
<dbReference type="PANTHER" id="PTHR47829:SF3">
    <property type="entry name" value="AMINOGLYCOSIDE PHOSPHOTRANSFERASE DOMAIN-CONTAINING PROTEIN"/>
    <property type="match status" value="1"/>
</dbReference>
<dbReference type="CDD" id="cd05154">
    <property type="entry name" value="ACAD10_11_N-like"/>
    <property type="match status" value="1"/>
</dbReference>
<dbReference type="PRINTS" id="PR00413">
    <property type="entry name" value="HADHALOGNASE"/>
</dbReference>
<dbReference type="Gene3D" id="1.10.150.240">
    <property type="entry name" value="Putative phosphatase, domain 2"/>
    <property type="match status" value="1"/>
</dbReference>
<dbReference type="OrthoDB" id="434771at2759"/>
<dbReference type="Pfam" id="PF01636">
    <property type="entry name" value="APH"/>
    <property type="match status" value="1"/>
</dbReference>
<proteinExistence type="predicted"/>
<reference evidence="4" key="1">
    <citation type="submission" date="2021-04" db="EMBL/GenBank/DDBJ databases">
        <authorList>
            <consortium name="Molecular Ecology Group"/>
        </authorList>
    </citation>
    <scope>NUCLEOTIDE SEQUENCE</scope>
</reference>
<dbReference type="AlphaFoldDB" id="A0A8S3Z6K3"/>
<name>A0A8S3Z6K3_9EUPU</name>
<feature type="domain" description="Aminoglycoside phosphotransferase" evidence="3">
    <location>
        <begin position="301"/>
        <end position="519"/>
    </location>
</feature>
<dbReference type="InterPro" id="IPR036412">
    <property type="entry name" value="HAD-like_sf"/>
</dbReference>
<keyword evidence="1" id="KW-0007">Acetylation</keyword>
<dbReference type="Pfam" id="PF00702">
    <property type="entry name" value="Hydrolase"/>
    <property type="match status" value="1"/>
</dbReference>
<evidence type="ECO:0000256" key="2">
    <source>
        <dbReference type="SAM" id="MobiDB-lite"/>
    </source>
</evidence>
<dbReference type="EMBL" id="CAJHNH020001948">
    <property type="protein sequence ID" value="CAG5125094.1"/>
    <property type="molecule type" value="Genomic_DNA"/>
</dbReference>
<dbReference type="Gene3D" id="3.40.50.1000">
    <property type="entry name" value="HAD superfamily/HAD-like"/>
    <property type="match status" value="1"/>
</dbReference>
<dbReference type="SFLD" id="SFLDG01129">
    <property type="entry name" value="C1.5:_HAD__Beta-PGM__Phosphata"/>
    <property type="match status" value="1"/>
</dbReference>
<feature type="region of interest" description="Disordered" evidence="2">
    <location>
        <begin position="621"/>
        <end position="643"/>
    </location>
</feature>
<dbReference type="Proteomes" id="UP000678393">
    <property type="component" value="Unassembled WGS sequence"/>
</dbReference>
<gene>
    <name evidence="4" type="ORF">CUNI_LOCUS10652</name>
</gene>
<organism evidence="4 5">
    <name type="scientific">Candidula unifasciata</name>
    <dbReference type="NCBI Taxonomy" id="100452"/>
    <lineage>
        <taxon>Eukaryota</taxon>
        <taxon>Metazoa</taxon>
        <taxon>Spiralia</taxon>
        <taxon>Lophotrochozoa</taxon>
        <taxon>Mollusca</taxon>
        <taxon>Gastropoda</taxon>
        <taxon>Heterobranchia</taxon>
        <taxon>Euthyneura</taxon>
        <taxon>Panpulmonata</taxon>
        <taxon>Eupulmonata</taxon>
        <taxon>Stylommatophora</taxon>
        <taxon>Helicina</taxon>
        <taxon>Helicoidea</taxon>
        <taxon>Geomitridae</taxon>
        <taxon>Candidula</taxon>
    </lineage>
</organism>
<dbReference type="NCBIfam" id="TIGR02247">
    <property type="entry name" value="HAD-1A3-hyp"/>
    <property type="match status" value="1"/>
</dbReference>
<dbReference type="PANTHER" id="PTHR47829">
    <property type="entry name" value="HYDROLASE, PUTATIVE (AFU_ORTHOLOGUE AFUA_1G12880)-RELATED"/>
    <property type="match status" value="1"/>
</dbReference>
<protein>
    <recommendedName>
        <fullName evidence="3">Aminoglycoside phosphotransferase domain-containing protein</fullName>
    </recommendedName>
</protein>
<comment type="caution">
    <text evidence="4">The sequence shown here is derived from an EMBL/GenBank/DDBJ whole genome shotgun (WGS) entry which is preliminary data.</text>
</comment>
<dbReference type="Gene3D" id="3.30.200.20">
    <property type="entry name" value="Phosphorylase Kinase, domain 1"/>
    <property type="match status" value="1"/>
</dbReference>
<evidence type="ECO:0000313" key="4">
    <source>
        <dbReference type="EMBL" id="CAG5125094.1"/>
    </source>
</evidence>
<dbReference type="InterPro" id="IPR023198">
    <property type="entry name" value="PGP-like_dom2"/>
</dbReference>
<dbReference type="CDD" id="cd02603">
    <property type="entry name" value="HAD_sEH-N_like"/>
    <property type="match status" value="1"/>
</dbReference>
<dbReference type="InterPro" id="IPR011009">
    <property type="entry name" value="Kinase-like_dom_sf"/>
</dbReference>
<dbReference type="InterPro" id="IPR002575">
    <property type="entry name" value="Aminoglycoside_PTrfase"/>
</dbReference>
<evidence type="ECO:0000259" key="3">
    <source>
        <dbReference type="Pfam" id="PF01636"/>
    </source>
</evidence>
<dbReference type="InterPro" id="IPR041726">
    <property type="entry name" value="ACAD10_11_N"/>
</dbReference>
<dbReference type="Gene3D" id="3.90.1200.10">
    <property type="match status" value="1"/>
</dbReference>
<sequence length="665" mass="73603">MQYFHSVPAQTSYRHLAAMTKAFRTADRFQTQCKPLSAVTLSRCSSKQAGPKPLKAVIFDMGGVIIPGPFKLFEEFERQAELPRGTVSRLIASQGMDSFWAQMELGRLTVSQFTQSFNKELSQHAGRDIDVSSLVAKINHGMDVSSPVMIDAIKCVRAEGLKTALLTNNWFTDELKTVTKLPVDRSLFDVVVESCVLGIRKPDPRIYTLCLQELMVSADEAVFLDDIGANLKAAKDLGIRTIKVHSPEQGVAELEQILGSQLRGFVPGTTGVPKHLQLDSTSLENYLKSLALQDSAPPAVRMFEHGQSNPTYYVSYAGRHLVLRKKPPGKLLPSAHAVDREFRVMSAMQRSGVPVPNMVAFCSDKSILGTPFYLMDYVTGRIFKDMRLQELPQASRREVVKAMVSVLAQIHAVDIDQAGLADYGKKGNYVERNFRRWASQYEHSKTHEIPSMTKLMDWLPKHMPQNERVTVIHGDFRLDNLMLHPEQLKVVAVLDWELSTLGDPVTDLATCVLAYYLPLNCPLMVGLAEQDVSSLGIPTVDEIKAEYCRLSNLSHIDNWDFYLSFVMFRTAAILQGVYKRNISGQGSSSIGKSVGGFAEAMADIGWKIASESSMKPTAGIAASATSCSDGRDKRQYSTLTTRHQQTVMSTVARPMSSGANPKGQV</sequence>
<dbReference type="SUPFAM" id="SSF56784">
    <property type="entry name" value="HAD-like"/>
    <property type="match status" value="1"/>
</dbReference>